<dbReference type="InterPro" id="IPR003844">
    <property type="entry name" value="UPF0060"/>
</dbReference>
<dbReference type="Proteomes" id="UP000199679">
    <property type="component" value="Chromosome I"/>
</dbReference>
<dbReference type="RefSeq" id="WP_091377914.1">
    <property type="nucleotide sequence ID" value="NZ_LT629740.1"/>
</dbReference>
<dbReference type="OrthoDB" id="123240at2"/>
<sequence length="109" mass="12198">MAILKSLSIFILAGLCEIGGGYLIWLCLKEDKPWWYAALGAVVLAFYGVVATWQTNNFGRVYATYGGIFIVMALLWAWKVDDFKPDKYDIIGALIALIGVCVIIYTPRR</sequence>
<dbReference type="SUPFAM" id="SSF103481">
    <property type="entry name" value="Multidrug resistance efflux transporter EmrE"/>
    <property type="match status" value="1"/>
</dbReference>
<evidence type="ECO:0000256" key="3">
    <source>
        <dbReference type="ARBA" id="ARBA00022989"/>
    </source>
</evidence>
<dbReference type="PANTHER" id="PTHR36116">
    <property type="entry name" value="UPF0060 MEMBRANE PROTEIN YNFA"/>
    <property type="match status" value="1"/>
</dbReference>
<feature type="transmembrane region" description="Helical" evidence="5">
    <location>
        <begin position="7"/>
        <end position="28"/>
    </location>
</feature>
<dbReference type="AlphaFoldDB" id="A0A1H2BRU0"/>
<keyword evidence="2 5" id="KW-0812">Transmembrane</keyword>
<dbReference type="PANTHER" id="PTHR36116:SF1">
    <property type="entry name" value="UPF0060 MEMBRANE PROTEIN YNFA"/>
    <property type="match status" value="1"/>
</dbReference>
<comment type="subcellular location">
    <subcellularLocation>
        <location evidence="5">Cell membrane</location>
        <topology evidence="5">Multi-pass membrane protein</topology>
    </subcellularLocation>
</comment>
<gene>
    <name evidence="6" type="ORF">SAMN05216490_4299</name>
</gene>
<protein>
    <submittedName>
        <fullName evidence="6">Small multidrug resistance family-3 protein</fullName>
    </submittedName>
</protein>
<comment type="similarity">
    <text evidence="5">Belongs to the UPF0060 family.</text>
</comment>
<organism evidence="6 7">
    <name type="scientific">Mucilaginibacter mallensis</name>
    <dbReference type="NCBI Taxonomy" id="652787"/>
    <lineage>
        <taxon>Bacteria</taxon>
        <taxon>Pseudomonadati</taxon>
        <taxon>Bacteroidota</taxon>
        <taxon>Sphingobacteriia</taxon>
        <taxon>Sphingobacteriales</taxon>
        <taxon>Sphingobacteriaceae</taxon>
        <taxon>Mucilaginibacter</taxon>
    </lineage>
</organism>
<feature type="transmembrane region" description="Helical" evidence="5">
    <location>
        <begin position="60"/>
        <end position="78"/>
    </location>
</feature>
<accession>A0A1H2BRU0</accession>
<dbReference type="HAMAP" id="MF_00010">
    <property type="entry name" value="UPF0060"/>
    <property type="match status" value="1"/>
</dbReference>
<feature type="transmembrane region" description="Helical" evidence="5">
    <location>
        <begin position="34"/>
        <end position="53"/>
    </location>
</feature>
<name>A0A1H2BRU0_MUCMA</name>
<dbReference type="Pfam" id="PF02694">
    <property type="entry name" value="UPF0060"/>
    <property type="match status" value="1"/>
</dbReference>
<evidence type="ECO:0000256" key="2">
    <source>
        <dbReference type="ARBA" id="ARBA00022692"/>
    </source>
</evidence>
<dbReference type="InterPro" id="IPR037185">
    <property type="entry name" value="EmrE-like"/>
</dbReference>
<reference evidence="6 7" key="1">
    <citation type="submission" date="2016-10" db="EMBL/GenBank/DDBJ databases">
        <authorList>
            <person name="de Groot N.N."/>
        </authorList>
    </citation>
    <scope>NUCLEOTIDE SEQUENCE [LARGE SCALE GENOMIC DNA]</scope>
    <source>
        <strain evidence="6 7">MP1X4</strain>
    </source>
</reference>
<keyword evidence="3 5" id="KW-1133">Transmembrane helix</keyword>
<evidence type="ECO:0000256" key="5">
    <source>
        <dbReference type="HAMAP-Rule" id="MF_00010"/>
    </source>
</evidence>
<evidence type="ECO:0000256" key="4">
    <source>
        <dbReference type="ARBA" id="ARBA00023136"/>
    </source>
</evidence>
<dbReference type="NCBIfam" id="NF002586">
    <property type="entry name" value="PRK02237.1"/>
    <property type="match status" value="1"/>
</dbReference>
<proteinExistence type="inferred from homology"/>
<evidence type="ECO:0000313" key="6">
    <source>
        <dbReference type="EMBL" id="SDT60824.1"/>
    </source>
</evidence>
<feature type="transmembrane region" description="Helical" evidence="5">
    <location>
        <begin position="90"/>
        <end position="107"/>
    </location>
</feature>
<keyword evidence="1 5" id="KW-1003">Cell membrane</keyword>
<dbReference type="Gene3D" id="1.10.3730.20">
    <property type="match status" value="1"/>
</dbReference>
<evidence type="ECO:0000313" key="7">
    <source>
        <dbReference type="Proteomes" id="UP000199679"/>
    </source>
</evidence>
<keyword evidence="7" id="KW-1185">Reference proteome</keyword>
<evidence type="ECO:0000256" key="1">
    <source>
        <dbReference type="ARBA" id="ARBA00022475"/>
    </source>
</evidence>
<dbReference type="EMBL" id="LT629740">
    <property type="protein sequence ID" value="SDT60824.1"/>
    <property type="molecule type" value="Genomic_DNA"/>
</dbReference>
<keyword evidence="4 5" id="KW-0472">Membrane</keyword>
<dbReference type="GO" id="GO:0005886">
    <property type="term" value="C:plasma membrane"/>
    <property type="evidence" value="ECO:0007669"/>
    <property type="project" value="UniProtKB-SubCell"/>
</dbReference>